<dbReference type="Gene3D" id="1.10.10.10">
    <property type="entry name" value="Winged helix-like DNA-binding domain superfamily/Winged helix DNA-binding domain"/>
    <property type="match status" value="1"/>
</dbReference>
<accession>A0A266Q6U4</accession>
<dbReference type="AlphaFoldDB" id="A0A266Q6U4"/>
<dbReference type="Gene3D" id="1.10.1740.10">
    <property type="match status" value="1"/>
</dbReference>
<dbReference type="Pfam" id="PF08281">
    <property type="entry name" value="Sigma70_r4_2"/>
    <property type="match status" value="1"/>
</dbReference>
<comment type="similarity">
    <text evidence="1 6">Belongs to the sigma-70 factor family. ECF subfamily.</text>
</comment>
<keyword evidence="2 6" id="KW-0805">Transcription regulation</keyword>
<evidence type="ECO:0000256" key="2">
    <source>
        <dbReference type="ARBA" id="ARBA00023015"/>
    </source>
</evidence>
<comment type="caution">
    <text evidence="9">The sequence shown here is derived from an EMBL/GenBank/DDBJ whole genome shotgun (WGS) entry which is preliminary data.</text>
</comment>
<feature type="domain" description="RNA polymerase sigma-70 region 2" evidence="7">
    <location>
        <begin position="15"/>
        <end position="80"/>
    </location>
</feature>
<dbReference type="InterPro" id="IPR013249">
    <property type="entry name" value="RNA_pol_sigma70_r4_t2"/>
</dbReference>
<keyword evidence="5 6" id="KW-0804">Transcription</keyword>
<keyword evidence="3 6" id="KW-0731">Sigma factor</keyword>
<evidence type="ECO:0000313" key="9">
    <source>
        <dbReference type="EMBL" id="OZY85603.1"/>
    </source>
</evidence>
<protein>
    <recommendedName>
        <fullName evidence="6">RNA polymerase sigma factor</fullName>
    </recommendedName>
</protein>
<dbReference type="InterPro" id="IPR000838">
    <property type="entry name" value="RNA_pol_sigma70_ECF_CS"/>
</dbReference>
<dbReference type="InterPro" id="IPR013325">
    <property type="entry name" value="RNA_pol_sigma_r2"/>
</dbReference>
<name>A0A266Q6U4_9GAMM</name>
<gene>
    <name evidence="9" type="ORF">CBP51_00690</name>
</gene>
<evidence type="ECO:0000256" key="4">
    <source>
        <dbReference type="ARBA" id="ARBA00023125"/>
    </source>
</evidence>
<dbReference type="InterPro" id="IPR013324">
    <property type="entry name" value="RNA_pol_sigma_r3/r4-like"/>
</dbReference>
<dbReference type="GO" id="GO:0006352">
    <property type="term" value="P:DNA-templated transcription initiation"/>
    <property type="evidence" value="ECO:0007669"/>
    <property type="project" value="InterPro"/>
</dbReference>
<dbReference type="SUPFAM" id="SSF88946">
    <property type="entry name" value="Sigma2 domain of RNA polymerase sigma factors"/>
    <property type="match status" value="1"/>
</dbReference>
<dbReference type="SUPFAM" id="SSF88659">
    <property type="entry name" value="Sigma3 and sigma4 domains of RNA polymerase sigma factors"/>
    <property type="match status" value="1"/>
</dbReference>
<evidence type="ECO:0000256" key="1">
    <source>
        <dbReference type="ARBA" id="ARBA00010641"/>
    </source>
</evidence>
<evidence type="ECO:0000256" key="5">
    <source>
        <dbReference type="ARBA" id="ARBA00023163"/>
    </source>
</evidence>
<keyword evidence="4 6" id="KW-0238">DNA-binding</keyword>
<sequence length="173" mass="19907">MSSGDVSIPQDFSKLYEEHHAWLVRWLVHRTRGLHNAQDLAQDTFLRILARPGVLDSLAHPRAWLAKVANNLVVDQARRRLLEKHYLELVADLPEQEVPSVEEQLQLLELLSRIDHLLDGLRPLEKTTFLMSRLDGLTYKEIAEQLSISLSSVEKYMAKAMLACYKAVYQEGY</sequence>
<dbReference type="EMBL" id="NHNI01000001">
    <property type="protein sequence ID" value="OZY85603.1"/>
    <property type="molecule type" value="Genomic_DNA"/>
</dbReference>
<dbReference type="GO" id="GO:0016987">
    <property type="term" value="F:sigma factor activity"/>
    <property type="evidence" value="ECO:0007669"/>
    <property type="project" value="UniProtKB-KW"/>
</dbReference>
<proteinExistence type="inferred from homology"/>
<keyword evidence="10" id="KW-1185">Reference proteome</keyword>
<dbReference type="RefSeq" id="WP_094983474.1">
    <property type="nucleotide sequence ID" value="NZ_NHNI01000001.1"/>
</dbReference>
<organism evidence="9 10">
    <name type="scientific">Cellvibrio mixtus</name>
    <dbReference type="NCBI Taxonomy" id="39650"/>
    <lineage>
        <taxon>Bacteria</taxon>
        <taxon>Pseudomonadati</taxon>
        <taxon>Pseudomonadota</taxon>
        <taxon>Gammaproteobacteria</taxon>
        <taxon>Cellvibrionales</taxon>
        <taxon>Cellvibrionaceae</taxon>
        <taxon>Cellvibrio</taxon>
    </lineage>
</organism>
<dbReference type="PROSITE" id="PS01063">
    <property type="entry name" value="SIGMA70_ECF"/>
    <property type="match status" value="1"/>
</dbReference>
<dbReference type="InterPro" id="IPR039425">
    <property type="entry name" value="RNA_pol_sigma-70-like"/>
</dbReference>
<dbReference type="PANTHER" id="PTHR43133:SF63">
    <property type="entry name" value="RNA POLYMERASE SIGMA FACTOR FECI-RELATED"/>
    <property type="match status" value="1"/>
</dbReference>
<dbReference type="InterPro" id="IPR007627">
    <property type="entry name" value="RNA_pol_sigma70_r2"/>
</dbReference>
<dbReference type="Proteomes" id="UP000216101">
    <property type="component" value="Unassembled WGS sequence"/>
</dbReference>
<evidence type="ECO:0000256" key="6">
    <source>
        <dbReference type="RuleBase" id="RU000716"/>
    </source>
</evidence>
<evidence type="ECO:0000259" key="8">
    <source>
        <dbReference type="Pfam" id="PF08281"/>
    </source>
</evidence>
<dbReference type="NCBIfam" id="TIGR02937">
    <property type="entry name" value="sigma70-ECF"/>
    <property type="match status" value="1"/>
</dbReference>
<dbReference type="GO" id="GO:0003677">
    <property type="term" value="F:DNA binding"/>
    <property type="evidence" value="ECO:0007669"/>
    <property type="project" value="UniProtKB-KW"/>
</dbReference>
<dbReference type="CDD" id="cd06171">
    <property type="entry name" value="Sigma70_r4"/>
    <property type="match status" value="1"/>
</dbReference>
<dbReference type="Pfam" id="PF04542">
    <property type="entry name" value="Sigma70_r2"/>
    <property type="match status" value="1"/>
</dbReference>
<evidence type="ECO:0000256" key="3">
    <source>
        <dbReference type="ARBA" id="ARBA00023082"/>
    </source>
</evidence>
<reference evidence="10" key="1">
    <citation type="submission" date="2017-05" db="EMBL/GenBank/DDBJ databases">
        <authorList>
            <person name="Barney B.M."/>
        </authorList>
    </citation>
    <scope>NUCLEOTIDE SEQUENCE [LARGE SCALE GENOMIC DNA]</scope>
    <source>
        <strain evidence="10">PSBB022</strain>
    </source>
</reference>
<evidence type="ECO:0000313" key="10">
    <source>
        <dbReference type="Proteomes" id="UP000216101"/>
    </source>
</evidence>
<evidence type="ECO:0000259" key="7">
    <source>
        <dbReference type="Pfam" id="PF04542"/>
    </source>
</evidence>
<feature type="domain" description="RNA polymerase sigma factor 70 region 4 type 2" evidence="8">
    <location>
        <begin position="113"/>
        <end position="164"/>
    </location>
</feature>
<dbReference type="PANTHER" id="PTHR43133">
    <property type="entry name" value="RNA POLYMERASE ECF-TYPE SIGMA FACTO"/>
    <property type="match status" value="1"/>
</dbReference>
<dbReference type="InterPro" id="IPR014284">
    <property type="entry name" value="RNA_pol_sigma-70_dom"/>
</dbReference>
<dbReference type="InterPro" id="IPR036388">
    <property type="entry name" value="WH-like_DNA-bd_sf"/>
</dbReference>